<dbReference type="EMBL" id="AP028955">
    <property type="protein sequence ID" value="BET38926.1"/>
    <property type="molecule type" value="Genomic_DNA"/>
</dbReference>
<gene>
    <name evidence="6" type="ORF">SAP269_15150</name>
</gene>
<evidence type="ECO:0000313" key="6">
    <source>
        <dbReference type="EMBL" id="BET38926.1"/>
    </source>
</evidence>
<organism evidence="6 7">
    <name type="scientific">Spiroplasma ixodetis</name>
    <dbReference type="NCBI Taxonomy" id="2141"/>
    <lineage>
        <taxon>Bacteria</taxon>
        <taxon>Bacillati</taxon>
        <taxon>Mycoplasmatota</taxon>
        <taxon>Mollicutes</taxon>
        <taxon>Entomoplasmatales</taxon>
        <taxon>Spiroplasmataceae</taxon>
        <taxon>Spiroplasma</taxon>
    </lineage>
</organism>
<reference evidence="7" key="1">
    <citation type="journal article" date="2024" name="FEMS Microbiol. Lett.">
        <title>Genomic insights into Spiroplasma endosymbionts that induce male-killing and protective phenotypes in the pea aphid.</title>
        <authorList>
            <person name="Arai H."/>
            <person name="Legeai F."/>
            <person name="Kageyama D."/>
            <person name="Sugio A."/>
            <person name="Simon J.C."/>
        </authorList>
    </citation>
    <scope>NUCLEOTIDE SEQUENCE [LARGE SCALE GENOMIC DNA]</scope>
    <source>
        <strain evidence="7">sAp269</strain>
    </source>
</reference>
<feature type="transmembrane region" description="Helical" evidence="5">
    <location>
        <begin position="7"/>
        <end position="25"/>
    </location>
</feature>
<evidence type="ECO:0000256" key="2">
    <source>
        <dbReference type="ARBA" id="ARBA00022692"/>
    </source>
</evidence>
<protein>
    <recommendedName>
        <fullName evidence="8">MtN3 and saliva related transmembrane protein</fullName>
    </recommendedName>
</protein>
<evidence type="ECO:0000256" key="4">
    <source>
        <dbReference type="ARBA" id="ARBA00023136"/>
    </source>
</evidence>
<keyword evidence="2 5" id="KW-0812">Transmembrane</keyword>
<evidence type="ECO:0008006" key="8">
    <source>
        <dbReference type="Google" id="ProtNLM"/>
    </source>
</evidence>
<comment type="subcellular location">
    <subcellularLocation>
        <location evidence="1">Membrane</location>
        <topology evidence="1">Multi-pass membrane protein</topology>
    </subcellularLocation>
</comment>
<keyword evidence="7" id="KW-1185">Reference proteome</keyword>
<sequence>MNIFIEILGYLAAICIPLAFLPQTIKLIKTRNTSGLSIFSYSIYQLGGLTFLIFGILHNDIPMITCQTITAILNFIIIGIIVNNLIKQKNKEEKNV</sequence>
<dbReference type="InterPro" id="IPR006603">
    <property type="entry name" value="PQ-loop_rpt"/>
</dbReference>
<dbReference type="Gene3D" id="1.20.1280.290">
    <property type="match status" value="1"/>
</dbReference>
<proteinExistence type="predicted"/>
<evidence type="ECO:0000256" key="1">
    <source>
        <dbReference type="ARBA" id="ARBA00004141"/>
    </source>
</evidence>
<feature type="transmembrane region" description="Helical" evidence="5">
    <location>
        <begin position="69"/>
        <end position="86"/>
    </location>
</feature>
<dbReference type="Pfam" id="PF04193">
    <property type="entry name" value="PQ-loop"/>
    <property type="match status" value="1"/>
</dbReference>
<evidence type="ECO:0000256" key="3">
    <source>
        <dbReference type="ARBA" id="ARBA00022989"/>
    </source>
</evidence>
<keyword evidence="3 5" id="KW-1133">Transmembrane helix</keyword>
<feature type="transmembrane region" description="Helical" evidence="5">
    <location>
        <begin position="37"/>
        <end position="57"/>
    </location>
</feature>
<evidence type="ECO:0000256" key="5">
    <source>
        <dbReference type="SAM" id="Phobius"/>
    </source>
</evidence>
<dbReference type="Proteomes" id="UP001473424">
    <property type="component" value="Chromosome"/>
</dbReference>
<evidence type="ECO:0000313" key="7">
    <source>
        <dbReference type="Proteomes" id="UP001473424"/>
    </source>
</evidence>
<name>A0ABM8JNR4_9MOLU</name>
<keyword evidence="4 5" id="KW-0472">Membrane</keyword>
<dbReference type="RefSeq" id="WP_353305836.1">
    <property type="nucleotide sequence ID" value="NZ_AP028955.1"/>
</dbReference>
<accession>A0ABM8JNR4</accession>